<dbReference type="EMBL" id="LUKN01003828">
    <property type="protein sequence ID" value="OAQ96884.1"/>
    <property type="molecule type" value="Genomic_DNA"/>
</dbReference>
<accession>A0A179I3U2</accession>
<dbReference type="InterPro" id="IPR032675">
    <property type="entry name" value="LRR_dom_sf"/>
</dbReference>
<gene>
    <name evidence="1" type="ORF">LLEC1_06378</name>
</gene>
<comment type="caution">
    <text evidence="1">The sequence shown here is derived from an EMBL/GenBank/DDBJ whole genome shotgun (WGS) entry which is preliminary data.</text>
</comment>
<dbReference type="Proteomes" id="UP000243081">
    <property type="component" value="Unassembled WGS sequence"/>
</dbReference>
<evidence type="ECO:0000313" key="2">
    <source>
        <dbReference type="Proteomes" id="UP000243081"/>
    </source>
</evidence>
<evidence type="ECO:0000313" key="1">
    <source>
        <dbReference type="EMBL" id="OAQ96884.1"/>
    </source>
</evidence>
<name>A0A179I3U2_CORDF</name>
<dbReference type="Gene3D" id="3.80.10.10">
    <property type="entry name" value="Ribonuclease Inhibitor"/>
    <property type="match status" value="1"/>
</dbReference>
<proteinExistence type="predicted"/>
<dbReference type="AlphaFoldDB" id="A0A179I3U2"/>
<evidence type="ECO:0008006" key="3">
    <source>
        <dbReference type="Google" id="ProtNLM"/>
    </source>
</evidence>
<reference evidence="1 2" key="1">
    <citation type="submission" date="2016-03" db="EMBL/GenBank/DDBJ databases">
        <title>Fine-scale spatial genetic structure of a fungal parasite of coffee scale insects.</title>
        <authorList>
            <person name="Jackson D."/>
            <person name="Zemenick K.A."/>
            <person name="Malloure B."/>
            <person name="Quandt C.A."/>
            <person name="James T.Y."/>
        </authorList>
    </citation>
    <scope>NUCLEOTIDE SEQUENCE [LARGE SCALE GENOMIC DNA]</scope>
    <source>
        <strain evidence="1 2">UM487</strain>
    </source>
</reference>
<keyword evidence="2" id="KW-1185">Reference proteome</keyword>
<organism evidence="1 2">
    <name type="scientific">Cordyceps confragosa</name>
    <name type="common">Lecanicillium lecanii</name>
    <dbReference type="NCBI Taxonomy" id="2714763"/>
    <lineage>
        <taxon>Eukaryota</taxon>
        <taxon>Fungi</taxon>
        <taxon>Dikarya</taxon>
        <taxon>Ascomycota</taxon>
        <taxon>Pezizomycotina</taxon>
        <taxon>Sordariomycetes</taxon>
        <taxon>Hypocreomycetidae</taxon>
        <taxon>Hypocreales</taxon>
        <taxon>Cordycipitaceae</taxon>
        <taxon>Akanthomyces</taxon>
    </lineage>
</organism>
<sequence length="466" mass="51935">MPSSLGSRLSGLTMASTAIITLLCTLGYQYSHIHIPGTHFHLAPPSRPGKRSTSAIILASISTFARSSISWLHQLIYPSPSSPSANMAVVTSAERARRSSVGGDLLAKLPSAVVVRIFEAIADTSKRDICSVSRLNRRYHTLADAVLYKTLSDLVSKLPVNGTRDSADEALPFDNLSRTISTMSNLVTLDIAVPEALLHGIGQLFNGPFDLACLQTCTLFYQCPDDQFWDLQENIHIFAHPTLETLVIRKARLGDKPFDLPERPEETALKRLHLIDCDISDDGLFDLMHYPEHLAEFVMTQSPDPGPDLEETSDSIRDYIIAIEPQCNSLETITIDHPLLRDRRPLSLRPFVKLKTLRLNWDHQLFGHSSKKPRLQSVGMPPELETLEFFNQLGTDEEVTDLFVAMLENLSVMARKLTHLIVMESEEDTKPVPKEVEEACKTQSQLRLDIIGRMDTVDCGDDGPED</sequence>
<dbReference type="OrthoDB" id="2522477at2759"/>
<protein>
    <recommendedName>
        <fullName evidence="3">F-box domain-containing protein</fullName>
    </recommendedName>
</protein>
<dbReference type="SUPFAM" id="SSF52047">
    <property type="entry name" value="RNI-like"/>
    <property type="match status" value="1"/>
</dbReference>